<feature type="domain" description="EGF-like" evidence="6">
    <location>
        <begin position="135"/>
        <end position="171"/>
    </location>
</feature>
<keyword evidence="5" id="KW-1133">Transmembrane helix</keyword>
<evidence type="ECO:0000256" key="2">
    <source>
        <dbReference type="ARBA" id="ARBA00022737"/>
    </source>
</evidence>
<keyword evidence="8" id="KW-1185">Reference proteome</keyword>
<dbReference type="Pfam" id="PF00008">
    <property type="entry name" value="EGF"/>
    <property type="match status" value="1"/>
</dbReference>
<comment type="caution">
    <text evidence="7">The sequence shown here is derived from an EMBL/GenBank/DDBJ whole genome shotgun (WGS) entry which is preliminary data.</text>
</comment>
<keyword evidence="1 4" id="KW-0245">EGF-like domain</keyword>
<evidence type="ECO:0000313" key="8">
    <source>
        <dbReference type="Proteomes" id="UP000596742"/>
    </source>
</evidence>
<keyword evidence="3 4" id="KW-1015">Disulfide bond</keyword>
<dbReference type="PROSITE" id="PS50026">
    <property type="entry name" value="EGF_3"/>
    <property type="match status" value="1"/>
</dbReference>
<evidence type="ECO:0000256" key="1">
    <source>
        <dbReference type="ARBA" id="ARBA00022536"/>
    </source>
</evidence>
<name>A0A8B6C141_MYTGA</name>
<dbReference type="AlphaFoldDB" id="A0A8B6C141"/>
<dbReference type="SUPFAM" id="SSF57196">
    <property type="entry name" value="EGF/Laminin"/>
    <property type="match status" value="1"/>
</dbReference>
<feature type="disulfide bond" evidence="4">
    <location>
        <begin position="161"/>
        <end position="170"/>
    </location>
</feature>
<keyword evidence="5" id="KW-0812">Transmembrane</keyword>
<accession>A0A8B6C141</accession>
<dbReference type="OrthoDB" id="10046852at2759"/>
<keyword evidence="2" id="KW-0677">Repeat</keyword>
<dbReference type="PROSITE" id="PS00010">
    <property type="entry name" value="ASX_HYDROXYL"/>
    <property type="match status" value="1"/>
</dbReference>
<evidence type="ECO:0000259" key="6">
    <source>
        <dbReference type="PROSITE" id="PS50026"/>
    </source>
</evidence>
<proteinExistence type="predicted"/>
<dbReference type="InterPro" id="IPR000152">
    <property type="entry name" value="EGF-type_Asp/Asn_hydroxyl_site"/>
</dbReference>
<dbReference type="Proteomes" id="UP000596742">
    <property type="component" value="Unassembled WGS sequence"/>
</dbReference>
<dbReference type="SMART" id="SM00181">
    <property type="entry name" value="EGF"/>
    <property type="match status" value="1"/>
</dbReference>
<dbReference type="FunFam" id="2.10.25.10:FF:000095">
    <property type="entry name" value="Notch, isoform B"/>
    <property type="match status" value="1"/>
</dbReference>
<evidence type="ECO:0000256" key="4">
    <source>
        <dbReference type="PROSITE-ProRule" id="PRU00076"/>
    </source>
</evidence>
<evidence type="ECO:0000256" key="5">
    <source>
        <dbReference type="SAM" id="Phobius"/>
    </source>
</evidence>
<keyword evidence="5" id="KW-0472">Membrane</keyword>
<organism evidence="7 8">
    <name type="scientific">Mytilus galloprovincialis</name>
    <name type="common">Mediterranean mussel</name>
    <dbReference type="NCBI Taxonomy" id="29158"/>
    <lineage>
        <taxon>Eukaryota</taxon>
        <taxon>Metazoa</taxon>
        <taxon>Spiralia</taxon>
        <taxon>Lophotrochozoa</taxon>
        <taxon>Mollusca</taxon>
        <taxon>Bivalvia</taxon>
        <taxon>Autobranchia</taxon>
        <taxon>Pteriomorphia</taxon>
        <taxon>Mytilida</taxon>
        <taxon>Mytiloidea</taxon>
        <taxon>Mytilidae</taxon>
        <taxon>Mytilinae</taxon>
        <taxon>Mytilus</taxon>
    </lineage>
</organism>
<gene>
    <name evidence="7" type="ORF">MGAL_10B087416</name>
</gene>
<protein>
    <recommendedName>
        <fullName evidence="6">EGF-like domain-containing protein</fullName>
    </recommendedName>
</protein>
<dbReference type="CDD" id="cd00054">
    <property type="entry name" value="EGF_CA"/>
    <property type="match status" value="1"/>
</dbReference>
<sequence length="214" mass="24202">MGDFNGFMRFNGLLMASLSYLWFVQGVILALSFVQFTVSEVHTRSVCYFYPIHGVINSHDYEIQKTQTVHVSSIFGKRSHINVLQCQYTRLYRTDGGKHRILVSCPNYGGHYLLLVDVTAGHCGSTDCCHSGQPMYDYCAPNPCHNGGKCSNGNTGYTCHCLTGSYGSRCAYDVTRDRLHYIKQVFLDNPLSKTLISKQKEHKVLIELLKLLER</sequence>
<feature type="transmembrane region" description="Helical" evidence="5">
    <location>
        <begin position="12"/>
        <end position="34"/>
    </location>
</feature>
<dbReference type="EMBL" id="UYJE01001055">
    <property type="protein sequence ID" value="VDH98748.1"/>
    <property type="molecule type" value="Genomic_DNA"/>
</dbReference>
<evidence type="ECO:0000256" key="3">
    <source>
        <dbReference type="ARBA" id="ARBA00023157"/>
    </source>
</evidence>
<dbReference type="InterPro" id="IPR000742">
    <property type="entry name" value="EGF"/>
</dbReference>
<evidence type="ECO:0000313" key="7">
    <source>
        <dbReference type="EMBL" id="VDH98748.1"/>
    </source>
</evidence>
<dbReference type="PROSITE" id="PS00022">
    <property type="entry name" value="EGF_1"/>
    <property type="match status" value="1"/>
</dbReference>
<reference evidence="7" key="1">
    <citation type="submission" date="2018-11" db="EMBL/GenBank/DDBJ databases">
        <authorList>
            <person name="Alioto T."/>
            <person name="Alioto T."/>
        </authorList>
    </citation>
    <scope>NUCLEOTIDE SEQUENCE</scope>
</reference>
<comment type="caution">
    <text evidence="4">Lacks conserved residue(s) required for the propagation of feature annotation.</text>
</comment>
<dbReference type="Gene3D" id="2.10.25.10">
    <property type="entry name" value="Laminin"/>
    <property type="match status" value="1"/>
</dbReference>